<feature type="region of interest" description="Disordered" evidence="1">
    <location>
        <begin position="187"/>
        <end position="206"/>
    </location>
</feature>
<dbReference type="OrthoDB" id="2432453at2759"/>
<proteinExistence type="predicted"/>
<organism evidence="2 3">
    <name type="scientific">Gigaspora rosea</name>
    <dbReference type="NCBI Taxonomy" id="44941"/>
    <lineage>
        <taxon>Eukaryota</taxon>
        <taxon>Fungi</taxon>
        <taxon>Fungi incertae sedis</taxon>
        <taxon>Mucoromycota</taxon>
        <taxon>Glomeromycotina</taxon>
        <taxon>Glomeromycetes</taxon>
        <taxon>Diversisporales</taxon>
        <taxon>Gigasporaceae</taxon>
        <taxon>Gigaspora</taxon>
    </lineage>
</organism>
<dbReference type="Proteomes" id="UP000266673">
    <property type="component" value="Unassembled WGS sequence"/>
</dbReference>
<name>A0A397VQ97_9GLOM</name>
<keyword evidence="3" id="KW-1185">Reference proteome</keyword>
<feature type="region of interest" description="Disordered" evidence="1">
    <location>
        <begin position="17"/>
        <end position="88"/>
    </location>
</feature>
<dbReference type="EMBL" id="QKWP01000230">
    <property type="protein sequence ID" value="RIB24108.1"/>
    <property type="molecule type" value="Genomic_DNA"/>
</dbReference>
<evidence type="ECO:0000256" key="1">
    <source>
        <dbReference type="SAM" id="MobiDB-lite"/>
    </source>
</evidence>
<comment type="caution">
    <text evidence="2">The sequence shown here is derived from an EMBL/GenBank/DDBJ whole genome shotgun (WGS) entry which is preliminary data.</text>
</comment>
<reference evidence="2 3" key="1">
    <citation type="submission" date="2018-06" db="EMBL/GenBank/DDBJ databases">
        <title>Comparative genomics reveals the genomic features of Rhizophagus irregularis, R. cerebriforme, R. diaphanum and Gigaspora rosea, and their symbiotic lifestyle signature.</title>
        <authorList>
            <person name="Morin E."/>
            <person name="San Clemente H."/>
            <person name="Chen E.C.H."/>
            <person name="De La Providencia I."/>
            <person name="Hainaut M."/>
            <person name="Kuo A."/>
            <person name="Kohler A."/>
            <person name="Murat C."/>
            <person name="Tang N."/>
            <person name="Roy S."/>
            <person name="Loubradou J."/>
            <person name="Henrissat B."/>
            <person name="Grigoriev I.V."/>
            <person name="Corradi N."/>
            <person name="Roux C."/>
            <person name="Martin F.M."/>
        </authorList>
    </citation>
    <scope>NUCLEOTIDE SEQUENCE [LARGE SCALE GENOMIC DNA]</scope>
    <source>
        <strain evidence="2 3">DAOM 194757</strain>
    </source>
</reference>
<accession>A0A397VQ97</accession>
<dbReference type="AlphaFoldDB" id="A0A397VQ97"/>
<feature type="compositionally biased region" description="Basic and acidic residues" evidence="1">
    <location>
        <begin position="21"/>
        <end position="32"/>
    </location>
</feature>
<protein>
    <submittedName>
        <fullName evidence="2">Uncharacterized protein</fullName>
    </submittedName>
</protein>
<feature type="compositionally biased region" description="Polar residues" evidence="1">
    <location>
        <begin position="68"/>
        <end position="79"/>
    </location>
</feature>
<gene>
    <name evidence="2" type="ORF">C2G38_2286162</name>
</gene>
<sequence length="246" mass="28119">MNSNQSDRTRITVLLACNATEPDHSDPEELHSTRSNSHGHSCGRSRGRSRGCGCGRGRGRGRGRPRLSNATPNSQQSRTNRQKTLDDSQIVETVLAEELEYEQGDPEDSGEEPPKISAFEGLNGLKPFFSFVEQMDNNFFFNNNDIKIFRKYLQLMRRITTESMEQKSIVDFFNQENQAINDKYLEDNFSGNNNDDEFSDNGNYGESDDIYLSDNFPNYDSLPDYNFSDYDDFSDNYSSSSDDYEN</sequence>
<evidence type="ECO:0000313" key="3">
    <source>
        <dbReference type="Proteomes" id="UP000266673"/>
    </source>
</evidence>
<evidence type="ECO:0000313" key="2">
    <source>
        <dbReference type="EMBL" id="RIB24108.1"/>
    </source>
</evidence>